<reference evidence="2" key="2">
    <citation type="journal article" date="2022" name="Nat. Microbiol.">
        <title>A closed Candidatus Odinarchaeum chromosome exposes Asgard archaeal viruses.</title>
        <authorList>
            <person name="Tamarit D."/>
            <person name="Caceres E.F."/>
            <person name="Krupovic M."/>
            <person name="Nijland R."/>
            <person name="Eme L."/>
            <person name="Robinson N.P."/>
            <person name="Ettema T.J.G."/>
        </authorList>
    </citation>
    <scope>NUCLEOTIDE SEQUENCE</scope>
    <source>
        <strain evidence="2">LCB_4</strain>
    </source>
</reference>
<dbReference type="Pfam" id="PF19289">
    <property type="entry name" value="PmbA_TldD_3rd"/>
    <property type="match status" value="1"/>
</dbReference>
<accession>A0AAF0D1G5</accession>
<proteinExistence type="predicted"/>
<evidence type="ECO:0000259" key="1">
    <source>
        <dbReference type="Pfam" id="PF19289"/>
    </source>
</evidence>
<name>A0AAF0D1G5_ODILC</name>
<dbReference type="AlphaFoldDB" id="A0AAF0D1G5"/>
<dbReference type="GO" id="GO:0005829">
    <property type="term" value="C:cytosol"/>
    <property type="evidence" value="ECO:0007669"/>
    <property type="project" value="TreeGrafter"/>
</dbReference>
<dbReference type="Proteomes" id="UP000186851">
    <property type="component" value="Chromosome"/>
</dbReference>
<dbReference type="EMBL" id="CP091871">
    <property type="protein sequence ID" value="WEU39890.1"/>
    <property type="molecule type" value="Genomic_DNA"/>
</dbReference>
<dbReference type="InterPro" id="IPR047657">
    <property type="entry name" value="PmbA"/>
</dbReference>
<evidence type="ECO:0000313" key="3">
    <source>
        <dbReference type="Proteomes" id="UP000186851"/>
    </source>
</evidence>
<dbReference type="PANTHER" id="PTHR43421">
    <property type="entry name" value="METALLOPROTEASE PMBA"/>
    <property type="match status" value="1"/>
</dbReference>
<dbReference type="InterPro" id="IPR036059">
    <property type="entry name" value="TldD/PmbA_sf"/>
</dbReference>
<gene>
    <name evidence="2" type="ORF">OdinLCB4_005320</name>
</gene>
<feature type="domain" description="Metalloprotease TldD/E C-terminal" evidence="1">
    <location>
        <begin position="91"/>
        <end position="286"/>
    </location>
</feature>
<protein>
    <submittedName>
        <fullName evidence="2">TldD/PmbA family protein</fullName>
    </submittedName>
</protein>
<dbReference type="SUPFAM" id="SSF111283">
    <property type="entry name" value="Putative modulator of DNA gyrase, PmbA/TldD"/>
    <property type="match status" value="1"/>
</dbReference>
<dbReference type="PANTHER" id="PTHR43421:SF1">
    <property type="entry name" value="METALLOPROTEASE PMBA"/>
    <property type="match status" value="1"/>
</dbReference>
<dbReference type="KEGG" id="oyw:OdinLCB4_005320"/>
<evidence type="ECO:0000313" key="2">
    <source>
        <dbReference type="EMBL" id="WEU39890.1"/>
    </source>
</evidence>
<dbReference type="InterPro" id="IPR045569">
    <property type="entry name" value="Metalloprtase-TldD/E_C"/>
</dbReference>
<dbReference type="GO" id="GO:0006508">
    <property type="term" value="P:proteolysis"/>
    <property type="evidence" value="ECO:0007669"/>
    <property type="project" value="InterPro"/>
</dbReference>
<organism evidence="2 3">
    <name type="scientific">Odinarchaeota yellowstonii (strain LCB_4)</name>
    <dbReference type="NCBI Taxonomy" id="1841599"/>
    <lineage>
        <taxon>Archaea</taxon>
        <taxon>Promethearchaeati</taxon>
        <taxon>Candidatus Odinarchaeota</taxon>
        <taxon>Candidatus Odinarchaeia</taxon>
        <taxon>Candidatus Odinarchaeales</taxon>
        <taxon>Candidatus Odinarchaeaceae</taxon>
        <taxon>Candidatus Odinarchaeum</taxon>
    </lineage>
</organism>
<sequence>MNIQPMLSGGVDRFIIEIQVYNTRGLESKYKKTILRKAVYGKSNTPSSLECQVEDFSILSEGRTIDEISDEFVYKLKSSLKPVKKKSLNNKLIFSPTAFGELLYYTLGQAITGENIARGRSFLSDKIGGEIASERLSLIDWGNSNNFISGRPFDGEGTSTRKNIIVDRGVLKQAIYDIEWGLKTGLESTGNAQRSYYTLPSIGLNTIHIPATSSNSLTHDISKGYYIETISGAHTSNSVTGDFGVVVVGGYLIMNGEISKPIYGPLISSSCISLLNSIVDVGGPEEQAAINQTAVKFSPVLIEF</sequence>
<dbReference type="GO" id="GO:0008237">
    <property type="term" value="F:metallopeptidase activity"/>
    <property type="evidence" value="ECO:0007669"/>
    <property type="project" value="InterPro"/>
</dbReference>
<reference evidence="2" key="1">
    <citation type="journal article" date="2017" name="Nature">
        <title>Asgard archaea illuminate the origin of eukaryotic cellular complexity.</title>
        <authorList>
            <person name="Zaremba-Niedzwiedzka K."/>
            <person name="Caceres E.F."/>
            <person name="Saw J.H."/>
            <person name="Backstrom D."/>
            <person name="Juzokaite L."/>
            <person name="Vancaester E."/>
            <person name="Seitz K.W."/>
            <person name="Anantharaman K."/>
            <person name="Starnawski P."/>
            <person name="Kjeldsen K.U."/>
            <person name="Scott M.B."/>
            <person name="Nunoura T."/>
            <person name="Banfield J.F."/>
            <person name="Schramm A."/>
            <person name="Baker B.J."/>
            <person name="Spang A."/>
            <person name="Ettema T.J.G."/>
        </authorList>
    </citation>
    <scope>NUCLEOTIDE SEQUENCE</scope>
    <source>
        <strain evidence="2">LCB_4</strain>
    </source>
</reference>